<gene>
    <name evidence="2" type="ORF">F0L68_31715</name>
</gene>
<evidence type="ECO:0000313" key="2">
    <source>
        <dbReference type="EMBL" id="KAA2253848.1"/>
    </source>
</evidence>
<proteinExistence type="predicted"/>
<keyword evidence="3" id="KW-1185">Reference proteome</keyword>
<feature type="transmembrane region" description="Helical" evidence="1">
    <location>
        <begin position="123"/>
        <end position="147"/>
    </location>
</feature>
<keyword evidence="1" id="KW-1133">Transmembrane helix</keyword>
<comment type="caution">
    <text evidence="2">The sequence shown here is derived from an EMBL/GenBank/DDBJ whole genome shotgun (WGS) entry which is preliminary data.</text>
</comment>
<feature type="transmembrane region" description="Helical" evidence="1">
    <location>
        <begin position="22"/>
        <end position="42"/>
    </location>
</feature>
<dbReference type="AlphaFoldDB" id="A0A5B2WSC6"/>
<evidence type="ECO:0000256" key="1">
    <source>
        <dbReference type="SAM" id="Phobius"/>
    </source>
</evidence>
<feature type="transmembrane region" description="Helical" evidence="1">
    <location>
        <begin position="224"/>
        <end position="243"/>
    </location>
</feature>
<keyword evidence="1" id="KW-0812">Transmembrane</keyword>
<evidence type="ECO:0000313" key="3">
    <source>
        <dbReference type="Proteomes" id="UP000323454"/>
    </source>
</evidence>
<keyword evidence="1" id="KW-0472">Membrane</keyword>
<organism evidence="2 3">
    <name type="scientific">Solihabitans fulvus</name>
    <dbReference type="NCBI Taxonomy" id="1892852"/>
    <lineage>
        <taxon>Bacteria</taxon>
        <taxon>Bacillati</taxon>
        <taxon>Actinomycetota</taxon>
        <taxon>Actinomycetes</taxon>
        <taxon>Pseudonocardiales</taxon>
        <taxon>Pseudonocardiaceae</taxon>
        <taxon>Solihabitans</taxon>
    </lineage>
</organism>
<reference evidence="2 3" key="1">
    <citation type="submission" date="2019-09" db="EMBL/GenBank/DDBJ databases">
        <title>Goodfellowia gen. nov., a new genus of the Pseudonocardineae related to Actinoalloteichus, containing Goodfellowia coeruleoviolacea gen. nov., comb. nov. gen. nov., comb. nov.</title>
        <authorList>
            <person name="Labeda D."/>
        </authorList>
    </citation>
    <scope>NUCLEOTIDE SEQUENCE [LARGE SCALE GENOMIC DNA]</scope>
    <source>
        <strain evidence="2 3">AN110305</strain>
    </source>
</reference>
<feature type="transmembrane region" description="Helical" evidence="1">
    <location>
        <begin position="263"/>
        <end position="284"/>
    </location>
</feature>
<feature type="transmembrane region" description="Helical" evidence="1">
    <location>
        <begin position="159"/>
        <end position="178"/>
    </location>
</feature>
<protein>
    <submittedName>
        <fullName evidence="2">Uncharacterized protein</fullName>
    </submittedName>
</protein>
<name>A0A5B2WSC6_9PSEU</name>
<feature type="transmembrane region" description="Helical" evidence="1">
    <location>
        <begin position="57"/>
        <end position="74"/>
    </location>
</feature>
<dbReference type="RefSeq" id="WP_149853542.1">
    <property type="nucleotide sequence ID" value="NZ_VUOB01000064.1"/>
</dbReference>
<feature type="transmembrane region" description="Helical" evidence="1">
    <location>
        <begin position="296"/>
        <end position="316"/>
    </location>
</feature>
<accession>A0A5B2WSC6</accession>
<dbReference type="OrthoDB" id="343560at2"/>
<feature type="transmembrane region" description="Helical" evidence="1">
    <location>
        <begin position="83"/>
        <end position="103"/>
    </location>
</feature>
<reference evidence="2 3" key="2">
    <citation type="submission" date="2019-09" db="EMBL/GenBank/DDBJ databases">
        <authorList>
            <person name="Jin C."/>
        </authorList>
    </citation>
    <scope>NUCLEOTIDE SEQUENCE [LARGE SCALE GENOMIC DNA]</scope>
    <source>
        <strain evidence="2 3">AN110305</strain>
    </source>
</reference>
<dbReference type="EMBL" id="VUOB01000064">
    <property type="protein sequence ID" value="KAA2253848.1"/>
    <property type="molecule type" value="Genomic_DNA"/>
</dbReference>
<dbReference type="Proteomes" id="UP000323454">
    <property type="component" value="Unassembled WGS sequence"/>
</dbReference>
<sequence length="334" mass="35395">MTQHDVTHDVSLRQALLRHRPLLVLFTFAVLQAAMSVVGLAVDDRVVTGAPVWLKPFKFGVSVAIYAVSLAWLLARQTRHRRLGWWMGTAVSVFIVVEFVLLLTQVFRGRASHFNVATAFDSALFQIMGASIGVVWLCTAVIAALVWRQRLGDRADTAAARLGLVIALIGLGLAFLMVGPTPGQRAGFARGVHDAIGAHTVGAADGGPGMPVTGWSTTSGDLRIPHFFGIHALQALPLLAVLLRALARRGGRFAPLRREEVRLRLVVTSAAGYAGAVALVTWQALRGQSLVHPDGWTLGVAALLLAGTAAAAAAALRTRVVVPATLPAAMIEVS</sequence>